<keyword evidence="3" id="KW-0677">Repeat</keyword>
<dbReference type="Gene3D" id="2.130.10.10">
    <property type="entry name" value="YVTN repeat-like/Quinoprotein amine dehydrogenase"/>
    <property type="match status" value="1"/>
</dbReference>
<evidence type="ECO:0000256" key="4">
    <source>
        <dbReference type="ARBA" id="ARBA00022776"/>
    </source>
</evidence>
<protein>
    <submittedName>
        <fullName evidence="8">Uncharacterized protein</fullName>
    </submittedName>
</protein>
<sequence>MSLSASTSGGVARKRVNSTGEESSARKKPRISMLPSFPSSGGTGGIPSTYDRIPIRRTMFDEVDDFINHISTPSMSRSFSGHSSLSSYTAGSRHASPMYSDLSSLMSPVIGVGPMAMRQPLLRSASSMSLYTPEPEQQYPETSAKHSLKHRGIVVEYSPPPSTDANEASRLLTCSDQNLVFFTRGNRVHFKNIVSNEEVGQLCKLAERHGNLVSIESGSRDRPELVALGTDKGVIQLWDVNTKKTAMTWLSSAGVSAMRWNGSVLTVGSPKGTIRHYDIRVNPVTKMREQSRKFTRHQGQITSLDWNSEGKYLASGDSTGTVYCWVLGEKKPLEIGEFVQRRKKIQHEGSITAINFCPWRPDLLATGDKTGVIRLWNVNPKSTLSNATTPGKIETTGTITGLHWSPQCKELLSTHGPLVPTSTDPFIPRKPRVADSLAVHSYPSLRHVTTLHLNNLPDSPIGDSVLNANGTKLIFARPGDGKLHTCDVWSKRKEIKRQQSFMQNIIR</sequence>
<keyword evidence="4" id="KW-0498">Mitosis</keyword>
<dbReference type="Proteomes" id="UP000284842">
    <property type="component" value="Unassembled WGS sequence"/>
</dbReference>
<dbReference type="InterPro" id="IPR015943">
    <property type="entry name" value="WD40/YVTN_repeat-like_dom_sf"/>
</dbReference>
<dbReference type="PANTHER" id="PTHR19918">
    <property type="entry name" value="CELL DIVISION CYCLE 20 CDC20 FIZZY -RELATED"/>
    <property type="match status" value="1"/>
</dbReference>
<keyword evidence="5" id="KW-0131">Cell cycle</keyword>
<dbReference type="InterPro" id="IPR001680">
    <property type="entry name" value="WD40_rpt"/>
</dbReference>
<dbReference type="GO" id="GO:0051301">
    <property type="term" value="P:cell division"/>
    <property type="evidence" value="ECO:0007669"/>
    <property type="project" value="UniProtKB-KW"/>
</dbReference>
<dbReference type="InterPro" id="IPR036322">
    <property type="entry name" value="WD40_repeat_dom_sf"/>
</dbReference>
<evidence type="ECO:0000256" key="3">
    <source>
        <dbReference type="ARBA" id="ARBA00022737"/>
    </source>
</evidence>
<dbReference type="GO" id="GO:0031145">
    <property type="term" value="P:anaphase-promoting complex-dependent catabolic process"/>
    <property type="evidence" value="ECO:0007669"/>
    <property type="project" value="TreeGrafter"/>
</dbReference>
<organism evidence="8 9">
    <name type="scientific">Panaeolus cyanescens</name>
    <dbReference type="NCBI Taxonomy" id="181874"/>
    <lineage>
        <taxon>Eukaryota</taxon>
        <taxon>Fungi</taxon>
        <taxon>Dikarya</taxon>
        <taxon>Basidiomycota</taxon>
        <taxon>Agaricomycotina</taxon>
        <taxon>Agaricomycetes</taxon>
        <taxon>Agaricomycetidae</taxon>
        <taxon>Agaricales</taxon>
        <taxon>Agaricineae</taxon>
        <taxon>Galeropsidaceae</taxon>
        <taxon>Panaeolus</taxon>
    </lineage>
</organism>
<dbReference type="EMBL" id="NHTK01000846">
    <property type="protein sequence ID" value="PPR05092.1"/>
    <property type="molecule type" value="Genomic_DNA"/>
</dbReference>
<comment type="caution">
    <text evidence="8">The sequence shown here is derived from an EMBL/GenBank/DDBJ whole genome shotgun (WGS) entry which is preliminary data.</text>
</comment>
<dbReference type="InterPro" id="IPR033010">
    <property type="entry name" value="Cdc20/Fizzy"/>
</dbReference>
<keyword evidence="9" id="KW-1185">Reference proteome</keyword>
<feature type="repeat" description="WD" evidence="6">
    <location>
        <begin position="294"/>
        <end position="325"/>
    </location>
</feature>
<dbReference type="InParanoid" id="A0A409YQ18"/>
<dbReference type="SMART" id="SM00320">
    <property type="entry name" value="WD40"/>
    <property type="match status" value="3"/>
</dbReference>
<proteinExistence type="predicted"/>
<evidence type="ECO:0000256" key="5">
    <source>
        <dbReference type="ARBA" id="ARBA00023306"/>
    </source>
</evidence>
<dbReference type="STRING" id="181874.A0A409YQ18"/>
<gene>
    <name evidence="8" type="ORF">CVT24_010079</name>
</gene>
<dbReference type="PROSITE" id="PS50294">
    <property type="entry name" value="WD_REPEATS_REGION"/>
    <property type="match status" value="1"/>
</dbReference>
<feature type="repeat" description="WD" evidence="6">
    <location>
        <begin position="344"/>
        <end position="386"/>
    </location>
</feature>
<evidence type="ECO:0000313" key="9">
    <source>
        <dbReference type="Proteomes" id="UP000284842"/>
    </source>
</evidence>
<keyword evidence="2" id="KW-0132">Cell division</keyword>
<reference evidence="8 9" key="1">
    <citation type="journal article" date="2018" name="Evol. Lett.">
        <title>Horizontal gene cluster transfer increased hallucinogenic mushroom diversity.</title>
        <authorList>
            <person name="Reynolds H.T."/>
            <person name="Vijayakumar V."/>
            <person name="Gluck-Thaler E."/>
            <person name="Korotkin H.B."/>
            <person name="Matheny P.B."/>
            <person name="Slot J.C."/>
        </authorList>
    </citation>
    <scope>NUCLEOTIDE SEQUENCE [LARGE SCALE GENOMIC DNA]</scope>
    <source>
        <strain evidence="8 9">2629</strain>
    </source>
</reference>
<evidence type="ECO:0000256" key="2">
    <source>
        <dbReference type="ARBA" id="ARBA00022618"/>
    </source>
</evidence>
<evidence type="ECO:0000256" key="7">
    <source>
        <dbReference type="SAM" id="MobiDB-lite"/>
    </source>
</evidence>
<dbReference type="AlphaFoldDB" id="A0A409YQ18"/>
<evidence type="ECO:0000256" key="1">
    <source>
        <dbReference type="ARBA" id="ARBA00022574"/>
    </source>
</evidence>
<evidence type="ECO:0000313" key="8">
    <source>
        <dbReference type="EMBL" id="PPR05092.1"/>
    </source>
</evidence>
<dbReference type="Pfam" id="PF00400">
    <property type="entry name" value="WD40"/>
    <property type="match status" value="1"/>
</dbReference>
<keyword evidence="1 6" id="KW-0853">WD repeat</keyword>
<dbReference type="GO" id="GO:0010997">
    <property type="term" value="F:anaphase-promoting complex binding"/>
    <property type="evidence" value="ECO:0007669"/>
    <property type="project" value="InterPro"/>
</dbReference>
<dbReference type="GO" id="GO:0005680">
    <property type="term" value="C:anaphase-promoting complex"/>
    <property type="evidence" value="ECO:0007669"/>
    <property type="project" value="TreeGrafter"/>
</dbReference>
<dbReference type="OrthoDB" id="10263272at2759"/>
<dbReference type="SUPFAM" id="SSF50978">
    <property type="entry name" value="WD40 repeat-like"/>
    <property type="match status" value="1"/>
</dbReference>
<accession>A0A409YQ18</accession>
<dbReference type="PANTHER" id="PTHR19918:SF8">
    <property type="entry name" value="FI02843P"/>
    <property type="match status" value="1"/>
</dbReference>
<name>A0A409YQ18_9AGAR</name>
<dbReference type="GO" id="GO:1905786">
    <property type="term" value="P:positive regulation of anaphase-promoting complex-dependent catabolic process"/>
    <property type="evidence" value="ECO:0007669"/>
    <property type="project" value="TreeGrafter"/>
</dbReference>
<feature type="region of interest" description="Disordered" evidence="7">
    <location>
        <begin position="1"/>
        <end position="49"/>
    </location>
</feature>
<evidence type="ECO:0000256" key="6">
    <source>
        <dbReference type="PROSITE-ProRule" id="PRU00221"/>
    </source>
</evidence>
<dbReference type="GO" id="GO:1990757">
    <property type="term" value="F:ubiquitin ligase activator activity"/>
    <property type="evidence" value="ECO:0007669"/>
    <property type="project" value="TreeGrafter"/>
</dbReference>
<dbReference type="PROSITE" id="PS50082">
    <property type="entry name" value="WD_REPEATS_2"/>
    <property type="match status" value="2"/>
</dbReference>